<organism evidence="4 5">
    <name type="scientific">Trichogramma brassicae</name>
    <dbReference type="NCBI Taxonomy" id="86971"/>
    <lineage>
        <taxon>Eukaryota</taxon>
        <taxon>Metazoa</taxon>
        <taxon>Ecdysozoa</taxon>
        <taxon>Arthropoda</taxon>
        <taxon>Hexapoda</taxon>
        <taxon>Insecta</taxon>
        <taxon>Pterygota</taxon>
        <taxon>Neoptera</taxon>
        <taxon>Endopterygota</taxon>
        <taxon>Hymenoptera</taxon>
        <taxon>Apocrita</taxon>
        <taxon>Proctotrupomorpha</taxon>
        <taxon>Chalcidoidea</taxon>
        <taxon>Trichogrammatidae</taxon>
        <taxon>Trichogramma</taxon>
    </lineage>
</organism>
<dbReference type="Proteomes" id="UP000479190">
    <property type="component" value="Unassembled WGS sequence"/>
</dbReference>
<dbReference type="GO" id="GO:0005737">
    <property type="term" value="C:cytoplasm"/>
    <property type="evidence" value="ECO:0007669"/>
    <property type="project" value="TreeGrafter"/>
</dbReference>
<dbReference type="Gene3D" id="1.25.40.20">
    <property type="entry name" value="Ankyrin repeat-containing domain"/>
    <property type="match status" value="2"/>
</dbReference>
<accession>A0A6H5IB09</accession>
<reference evidence="4 5" key="1">
    <citation type="submission" date="2020-02" db="EMBL/GenBank/DDBJ databases">
        <authorList>
            <person name="Ferguson B K."/>
        </authorList>
    </citation>
    <scope>NUCLEOTIDE SEQUENCE [LARGE SCALE GENOMIC DNA]</scope>
</reference>
<protein>
    <submittedName>
        <fullName evidence="4">Uncharacterized protein</fullName>
    </submittedName>
</protein>
<dbReference type="Pfam" id="PF12796">
    <property type="entry name" value="Ank_2"/>
    <property type="match status" value="2"/>
</dbReference>
<evidence type="ECO:0000256" key="2">
    <source>
        <dbReference type="ARBA" id="ARBA00023043"/>
    </source>
</evidence>
<feature type="repeat" description="ANK" evidence="3">
    <location>
        <begin position="185"/>
        <end position="213"/>
    </location>
</feature>
<keyword evidence="2 3" id="KW-0040">ANK repeat</keyword>
<dbReference type="SMART" id="SM00248">
    <property type="entry name" value="ANK"/>
    <property type="match status" value="8"/>
</dbReference>
<evidence type="ECO:0000256" key="3">
    <source>
        <dbReference type="PROSITE-ProRule" id="PRU00023"/>
    </source>
</evidence>
<dbReference type="PANTHER" id="PTHR24198">
    <property type="entry name" value="ANKYRIN REPEAT AND PROTEIN KINASE DOMAIN-CONTAINING PROTEIN"/>
    <property type="match status" value="1"/>
</dbReference>
<dbReference type="InterPro" id="IPR036770">
    <property type="entry name" value="Ankyrin_rpt-contain_sf"/>
</dbReference>
<name>A0A6H5IB09_9HYME</name>
<evidence type="ECO:0000313" key="4">
    <source>
        <dbReference type="EMBL" id="CAB0034565.1"/>
    </source>
</evidence>
<evidence type="ECO:0000256" key="1">
    <source>
        <dbReference type="ARBA" id="ARBA00022737"/>
    </source>
</evidence>
<proteinExistence type="predicted"/>
<dbReference type="AlphaFoldDB" id="A0A6H5IB09"/>
<gene>
    <name evidence="4" type="ORF">TBRA_LOCUS6463</name>
</gene>
<dbReference type="OrthoDB" id="366390at2759"/>
<feature type="repeat" description="ANK" evidence="3">
    <location>
        <begin position="433"/>
        <end position="465"/>
    </location>
</feature>
<evidence type="ECO:0000313" key="5">
    <source>
        <dbReference type="Proteomes" id="UP000479190"/>
    </source>
</evidence>
<keyword evidence="1" id="KW-0677">Repeat</keyword>
<dbReference type="SUPFAM" id="SSF48403">
    <property type="entry name" value="Ankyrin repeat"/>
    <property type="match status" value="2"/>
</dbReference>
<dbReference type="InterPro" id="IPR002110">
    <property type="entry name" value="Ankyrin_rpt"/>
</dbReference>
<keyword evidence="5" id="KW-1185">Reference proteome</keyword>
<dbReference type="PROSITE" id="PS50297">
    <property type="entry name" value="ANK_REP_REGION"/>
    <property type="match status" value="3"/>
</dbReference>
<feature type="repeat" description="ANK" evidence="3">
    <location>
        <begin position="506"/>
        <end position="533"/>
    </location>
</feature>
<dbReference type="PANTHER" id="PTHR24198:SF165">
    <property type="entry name" value="ANKYRIN REPEAT-CONTAINING PROTEIN-RELATED"/>
    <property type="match status" value="1"/>
</dbReference>
<dbReference type="EMBL" id="CADCXV010000747">
    <property type="protein sequence ID" value="CAB0034565.1"/>
    <property type="molecule type" value="Genomic_DNA"/>
</dbReference>
<sequence>MALVKYDSGFDGEGDRFIEFVARIGCYKDQPQLDEEGKPLLRRTTSVHYQSEDGNQRTVENLFKIYNRFDVNYIDDDEFTHFHVACEFGCVDVVEKFLELGQDPNCLAQTEVAPPLYWSLSSNRKEMIPLLLSRGADPNLPRPCDGSSALHAICKRKVDDDMIEIFFKAIDDTQQTVQIDARDNDNRTPLQLAASNYLPHAIDVLLDRGADLSSFVFPTEKTTGGFTASFSHECNFELRIASGTLAIFEHLEKRGYELVRSDVLQISKLFAERGLFEKSVDWKMEEERRQLLSQFYPLVKDGTDQLPNLQDSFRPEQIECLLSDCVRHLIEYQFSYEEKRNAEEFVKFVARIGYRVRPSSHRTTTPIHLATRRWFADWEDIVCELFKIYDSCVNYVDEFGSTHFQVACMAGCSYAVERYLDSGLNPNCLVSETGDSLLHLALFYDRNEVVEVLLRNGADPNLANNQGLTPLHAMCIKDYDYGLAKLFFEINDDIRQTVEIDSKDKLGRTPLQLAVQKLLPDVVDLLLARGADLARFVFPADSYLHDVNPGPEYCDDYSLALASNALIVIDRLEDRDYELNRSDALSIMAFFAKLKLFENSTDLGECWNDNEEFTSRAKTIMIKDDAGLSLYDLMKLRPEEAAKSFKFRDYLELAQSYKLSMEFPEKSIFRLVL</sequence>
<dbReference type="PROSITE" id="PS50088">
    <property type="entry name" value="ANK_REPEAT"/>
    <property type="match status" value="3"/>
</dbReference>